<dbReference type="Proteomes" id="UP001055811">
    <property type="component" value="Linkage Group LG01"/>
</dbReference>
<dbReference type="EMBL" id="CM042009">
    <property type="protein sequence ID" value="KAI3791859.1"/>
    <property type="molecule type" value="Genomic_DNA"/>
</dbReference>
<protein>
    <submittedName>
        <fullName evidence="1">Uncharacterized protein</fullName>
    </submittedName>
</protein>
<organism evidence="1 2">
    <name type="scientific">Cichorium intybus</name>
    <name type="common">Chicory</name>
    <dbReference type="NCBI Taxonomy" id="13427"/>
    <lineage>
        <taxon>Eukaryota</taxon>
        <taxon>Viridiplantae</taxon>
        <taxon>Streptophyta</taxon>
        <taxon>Embryophyta</taxon>
        <taxon>Tracheophyta</taxon>
        <taxon>Spermatophyta</taxon>
        <taxon>Magnoliopsida</taxon>
        <taxon>eudicotyledons</taxon>
        <taxon>Gunneridae</taxon>
        <taxon>Pentapetalae</taxon>
        <taxon>asterids</taxon>
        <taxon>campanulids</taxon>
        <taxon>Asterales</taxon>
        <taxon>Asteraceae</taxon>
        <taxon>Cichorioideae</taxon>
        <taxon>Cichorieae</taxon>
        <taxon>Cichoriinae</taxon>
        <taxon>Cichorium</taxon>
    </lineage>
</organism>
<reference evidence="2" key="1">
    <citation type="journal article" date="2022" name="Mol. Ecol. Resour.">
        <title>The genomes of chicory, endive, great burdock and yacon provide insights into Asteraceae palaeo-polyploidization history and plant inulin production.</title>
        <authorList>
            <person name="Fan W."/>
            <person name="Wang S."/>
            <person name="Wang H."/>
            <person name="Wang A."/>
            <person name="Jiang F."/>
            <person name="Liu H."/>
            <person name="Zhao H."/>
            <person name="Xu D."/>
            <person name="Zhang Y."/>
        </authorList>
    </citation>
    <scope>NUCLEOTIDE SEQUENCE [LARGE SCALE GENOMIC DNA]</scope>
    <source>
        <strain evidence="2">cv. Punajuju</strain>
    </source>
</reference>
<proteinExistence type="predicted"/>
<reference evidence="1 2" key="2">
    <citation type="journal article" date="2022" name="Mol. Ecol. Resour.">
        <title>The genomes of chicory, endive, great burdock and yacon provide insights into Asteraceae paleo-polyploidization history and plant inulin production.</title>
        <authorList>
            <person name="Fan W."/>
            <person name="Wang S."/>
            <person name="Wang H."/>
            <person name="Wang A."/>
            <person name="Jiang F."/>
            <person name="Liu H."/>
            <person name="Zhao H."/>
            <person name="Xu D."/>
            <person name="Zhang Y."/>
        </authorList>
    </citation>
    <scope>NUCLEOTIDE SEQUENCE [LARGE SCALE GENOMIC DNA]</scope>
    <source>
        <strain evidence="2">cv. Punajuju</strain>
        <tissue evidence="1">Leaves</tissue>
    </source>
</reference>
<evidence type="ECO:0000313" key="2">
    <source>
        <dbReference type="Proteomes" id="UP001055811"/>
    </source>
</evidence>
<name>A0ACB9H7K3_CICIN</name>
<evidence type="ECO:0000313" key="1">
    <source>
        <dbReference type="EMBL" id="KAI3791859.1"/>
    </source>
</evidence>
<keyword evidence="2" id="KW-1185">Reference proteome</keyword>
<gene>
    <name evidence="1" type="ORF">L2E82_05723</name>
</gene>
<sequence>MPHDAITAPLLRSSKLDTFYNIGLRGLSVAGQLLHIPSSTFQLTRDGNAGFIVDSSTTVTRLQTEAYNTLRDAFVKGTKELPLANGVALFDTCYDFSKKKSVEVPTVSFHFSNGQKLDLPAKNYLIPVDSSGTFCFAFALTSSALSMIGNVQQQGTRVSYDLGNSLIGFYPNKYCGIRSPYFSQRARSRAATLPLRHKCPSIQKWRLMWNRNLAIFRLRSQKLHQFIH</sequence>
<accession>A0ACB9H7K3</accession>
<comment type="caution">
    <text evidence="1">The sequence shown here is derived from an EMBL/GenBank/DDBJ whole genome shotgun (WGS) entry which is preliminary data.</text>
</comment>